<dbReference type="AlphaFoldDB" id="Q2HDH7"/>
<dbReference type="InParanoid" id="Q2HDH7"/>
<accession>Q2HDH7</accession>
<protein>
    <submittedName>
        <fullName evidence="1">Uncharacterized protein</fullName>
    </submittedName>
</protein>
<sequence>MYIITFLVIPKRPAAAIFAARWSPYKVGCRRTVWSSVPLALSVLDNLSTLKYLDTEFGLYCNDLRG</sequence>
<organism evidence="1 2">
    <name type="scientific">Chaetomium globosum (strain ATCC 6205 / CBS 148.51 / DSM 1962 / NBRC 6347 / NRRL 1970)</name>
    <name type="common">Soil fungus</name>
    <dbReference type="NCBI Taxonomy" id="306901"/>
    <lineage>
        <taxon>Eukaryota</taxon>
        <taxon>Fungi</taxon>
        <taxon>Dikarya</taxon>
        <taxon>Ascomycota</taxon>
        <taxon>Pezizomycotina</taxon>
        <taxon>Sordariomycetes</taxon>
        <taxon>Sordariomycetidae</taxon>
        <taxon>Sordariales</taxon>
        <taxon>Chaetomiaceae</taxon>
        <taxon>Chaetomium</taxon>
    </lineage>
</organism>
<evidence type="ECO:0000313" key="2">
    <source>
        <dbReference type="Proteomes" id="UP000001056"/>
    </source>
</evidence>
<proteinExistence type="predicted"/>
<keyword evidence="2" id="KW-1185">Reference proteome</keyword>
<dbReference type="Proteomes" id="UP000001056">
    <property type="component" value="Unassembled WGS sequence"/>
</dbReference>
<name>Q2HDH7_CHAGB</name>
<reference evidence="2" key="1">
    <citation type="journal article" date="2015" name="Genome Announc.">
        <title>Draft genome sequence of the cellulolytic fungus Chaetomium globosum.</title>
        <authorList>
            <person name="Cuomo C.A."/>
            <person name="Untereiner W.A."/>
            <person name="Ma L.-J."/>
            <person name="Grabherr M."/>
            <person name="Birren B.W."/>
        </authorList>
    </citation>
    <scope>NUCLEOTIDE SEQUENCE [LARGE SCALE GENOMIC DNA]</scope>
    <source>
        <strain evidence="2">ATCC 6205 / CBS 148.51 / DSM 1962 / NBRC 6347 / NRRL 1970</strain>
    </source>
</reference>
<dbReference type="VEuPathDB" id="FungiDB:CHGG_01727"/>
<evidence type="ECO:0000313" key="1">
    <source>
        <dbReference type="EMBL" id="EAQ93492.1"/>
    </source>
</evidence>
<dbReference type="GeneID" id="4386830"/>
<gene>
    <name evidence="1" type="ORF">CHGG_01727</name>
</gene>
<dbReference type="HOGENOM" id="CLU_2830989_0_0_1"/>
<dbReference type="RefSeq" id="XP_001220948.1">
    <property type="nucleotide sequence ID" value="XM_001220947.1"/>
</dbReference>
<dbReference type="EMBL" id="CH408029">
    <property type="protein sequence ID" value="EAQ93492.1"/>
    <property type="molecule type" value="Genomic_DNA"/>
</dbReference>